<evidence type="ECO:0008006" key="4">
    <source>
        <dbReference type="Google" id="ProtNLM"/>
    </source>
</evidence>
<sequence length="222" mass="22738">MTSTRWARFTRGWLVALFSVFVAALSHSFAGGVTPGWLAIVLSLAFASMLSIGLSGPKRPAPGRTGPAPWRVLLSVAGSQIVFHGLFSLFGGQLAAAPLAGTGHAGHHLSSSEIAAQLSAIAPAGIAPVLGSAHHDAWMLLGHTIAGLLTVAAILRGEHALRGLLRTAGLALNALAVRPIVLAPIPDAAPARPAVAAVWIPRPLDVVQSALRHRGPPALARA</sequence>
<feature type="transmembrane region" description="Helical" evidence="1">
    <location>
        <begin position="12"/>
        <end position="30"/>
    </location>
</feature>
<evidence type="ECO:0000313" key="2">
    <source>
        <dbReference type="EMBL" id="PPL19902.1"/>
    </source>
</evidence>
<evidence type="ECO:0000313" key="3">
    <source>
        <dbReference type="Proteomes" id="UP000237755"/>
    </source>
</evidence>
<feature type="transmembrane region" description="Helical" evidence="1">
    <location>
        <begin position="36"/>
        <end position="56"/>
    </location>
</feature>
<protein>
    <recommendedName>
        <fullName evidence="4">MFS transporter</fullName>
    </recommendedName>
</protein>
<accession>A0ABX5AYC5</accession>
<name>A0ABX5AYC5_9MICO</name>
<proteinExistence type="predicted"/>
<dbReference type="Proteomes" id="UP000237755">
    <property type="component" value="Unassembled WGS sequence"/>
</dbReference>
<dbReference type="EMBL" id="MPZN01000007">
    <property type="protein sequence ID" value="PPL19902.1"/>
    <property type="molecule type" value="Genomic_DNA"/>
</dbReference>
<dbReference type="RefSeq" id="WP_104474456.1">
    <property type="nucleotide sequence ID" value="NZ_MPZN01000007.1"/>
</dbReference>
<feature type="transmembrane region" description="Helical" evidence="1">
    <location>
        <begin position="68"/>
        <end position="90"/>
    </location>
</feature>
<evidence type="ECO:0000256" key="1">
    <source>
        <dbReference type="SAM" id="Phobius"/>
    </source>
</evidence>
<keyword evidence="3" id="KW-1185">Reference proteome</keyword>
<reference evidence="2 3" key="1">
    <citation type="journal article" date="2008" name="Int. J. Syst. Evol. Microbiol.">
        <title>Leifsonia pindariensis sp. nov., isolated from the Pindari glacier of the Indian Himalayas, and emended description of the genus Leifsonia.</title>
        <authorList>
            <person name="Reddy G.S."/>
            <person name="Prabagaran S.R."/>
            <person name="Shivaji S."/>
        </authorList>
    </citation>
    <scope>NUCLEOTIDE SEQUENCE [LARGE SCALE GENOMIC DNA]</scope>
    <source>
        <strain evidence="2 3">PON 10</strain>
    </source>
</reference>
<keyword evidence="1" id="KW-0812">Transmembrane</keyword>
<keyword evidence="1" id="KW-1133">Transmembrane helix</keyword>
<keyword evidence="1" id="KW-0472">Membrane</keyword>
<feature type="transmembrane region" description="Helical" evidence="1">
    <location>
        <begin position="137"/>
        <end position="155"/>
    </location>
</feature>
<comment type="caution">
    <text evidence="2">The sequence shown here is derived from an EMBL/GenBank/DDBJ whole genome shotgun (WGS) entry which is preliminary data.</text>
</comment>
<gene>
    <name evidence="2" type="ORF">GY24_03890</name>
</gene>
<organism evidence="2 3">
    <name type="scientific">Microterricola pindariensis</name>
    <dbReference type="NCBI Taxonomy" id="478010"/>
    <lineage>
        <taxon>Bacteria</taxon>
        <taxon>Bacillati</taxon>
        <taxon>Actinomycetota</taxon>
        <taxon>Actinomycetes</taxon>
        <taxon>Micrococcales</taxon>
        <taxon>Microbacteriaceae</taxon>
        <taxon>Microterricola</taxon>
    </lineage>
</organism>